<gene>
    <name evidence="2" type="ORF">O0535_23345</name>
</gene>
<sequence>MREIKFRAWDDVSKVMSFSTFEQFDDMMGFRFSHFETEKPIYMQYTGIKDCNGKEIYEGDIVQIDNTDEVSWWVRGEKALVEYKPGRFRTLIKSGEAIMMREDMSDVIEVIGISTKIQICYRLVGNDDREKTARNSGSCRESYFRPLERESKERRFYAH</sequence>
<keyword evidence="3" id="KW-1185">Reference proteome</keyword>
<proteinExistence type="predicted"/>
<dbReference type="InterPro" id="IPR023385">
    <property type="entry name" value="YopX-like_C"/>
</dbReference>
<evidence type="ECO:0000313" key="2">
    <source>
        <dbReference type="EMBL" id="MCZ0833647.1"/>
    </source>
</evidence>
<evidence type="ECO:0000259" key="1">
    <source>
        <dbReference type="Pfam" id="PF09643"/>
    </source>
</evidence>
<organism evidence="2 3">
    <name type="scientific">Brevibacillus halotolerans</name>
    <dbReference type="NCBI Taxonomy" id="1507437"/>
    <lineage>
        <taxon>Bacteria</taxon>
        <taxon>Bacillati</taxon>
        <taxon>Bacillota</taxon>
        <taxon>Bacilli</taxon>
        <taxon>Bacillales</taxon>
        <taxon>Paenibacillaceae</taxon>
        <taxon>Brevibacillus</taxon>
    </lineage>
</organism>
<dbReference type="EMBL" id="JAPTNG010000027">
    <property type="protein sequence ID" value="MCZ0833647.1"/>
    <property type="molecule type" value="Genomic_DNA"/>
</dbReference>
<dbReference type="Pfam" id="PF09643">
    <property type="entry name" value="YopX"/>
    <property type="match status" value="1"/>
</dbReference>
<evidence type="ECO:0000313" key="3">
    <source>
        <dbReference type="Proteomes" id="UP001067708"/>
    </source>
</evidence>
<name>A0ABT4I3R1_9BACL</name>
<dbReference type="SUPFAM" id="SSF159006">
    <property type="entry name" value="YopX-like"/>
    <property type="match status" value="1"/>
</dbReference>
<dbReference type="InterPro" id="IPR019096">
    <property type="entry name" value="YopX_protein"/>
</dbReference>
<dbReference type="Gene3D" id="2.30.30.290">
    <property type="entry name" value="YopX-like domains"/>
    <property type="match status" value="1"/>
</dbReference>
<comment type="caution">
    <text evidence="2">The sequence shown here is derived from an EMBL/GenBank/DDBJ whole genome shotgun (WGS) entry which is preliminary data.</text>
</comment>
<reference evidence="2" key="1">
    <citation type="submission" date="2022-09" db="EMBL/GenBank/DDBJ databases">
        <title>Genome analysis and characterization of larvicidal activity of Brevibacillus strains.</title>
        <authorList>
            <person name="Patrusheva E.V."/>
            <person name="Izotova A.O."/>
            <person name="Toshchakov S.V."/>
            <person name="Sineoky S.P."/>
        </authorList>
    </citation>
    <scope>NUCLEOTIDE SEQUENCE</scope>
    <source>
        <strain evidence="2">VKPM_B-13244</strain>
    </source>
</reference>
<feature type="domain" description="YopX protein" evidence="1">
    <location>
        <begin position="5"/>
        <end position="112"/>
    </location>
</feature>
<dbReference type="RefSeq" id="WP_258418461.1">
    <property type="nucleotide sequence ID" value="NZ_JAPTNG010000027.1"/>
</dbReference>
<accession>A0ABT4I3R1</accession>
<dbReference type="Proteomes" id="UP001067708">
    <property type="component" value="Unassembled WGS sequence"/>
</dbReference>
<protein>
    <submittedName>
        <fullName evidence="2">YopX family protein</fullName>
    </submittedName>
</protein>